<dbReference type="InterPro" id="IPR013149">
    <property type="entry name" value="ADH-like_C"/>
</dbReference>
<dbReference type="CDD" id="cd03801">
    <property type="entry name" value="GT4_PimA-like"/>
    <property type="match status" value="1"/>
</dbReference>
<dbReference type="CDD" id="cd08255">
    <property type="entry name" value="2-desacetyl-2-hydroxyethyl_bacteriochlorophyllide_like"/>
    <property type="match status" value="1"/>
</dbReference>
<organism evidence="6 7">
    <name type="scientific">Rhizobium fredii</name>
    <name type="common">Sinorhizobium fredii</name>
    <dbReference type="NCBI Taxonomy" id="380"/>
    <lineage>
        <taxon>Bacteria</taxon>
        <taxon>Pseudomonadati</taxon>
        <taxon>Pseudomonadota</taxon>
        <taxon>Alphaproteobacteria</taxon>
        <taxon>Hyphomicrobiales</taxon>
        <taxon>Rhizobiaceae</taxon>
        <taxon>Sinorhizobium/Ensifer group</taxon>
        <taxon>Sinorhizobium</taxon>
    </lineage>
</organism>
<dbReference type="PANTHER" id="PTHR43249:SF1">
    <property type="entry name" value="D-GLUCOSIDE 3-DEHYDROGENASE"/>
    <property type="match status" value="1"/>
</dbReference>
<comment type="caution">
    <text evidence="6">The sequence shown here is derived from an EMBL/GenBank/DDBJ whole genome shotgun (WGS) entry which is preliminary data.</text>
</comment>
<reference evidence="6 7" key="1">
    <citation type="submission" date="2017-09" db="EMBL/GenBank/DDBJ databases">
        <title>Comparative genomics of rhizobia isolated from Phaseolus vulgaris in China.</title>
        <authorList>
            <person name="Tong W."/>
        </authorList>
    </citation>
    <scope>NUCLEOTIDE SEQUENCE [LARGE SCALE GENOMIC DNA]</scope>
    <source>
        <strain evidence="6 7">PCH1</strain>
    </source>
</reference>
<dbReference type="GO" id="GO:0016757">
    <property type="term" value="F:glycosyltransferase activity"/>
    <property type="evidence" value="ECO:0007669"/>
    <property type="project" value="InterPro"/>
</dbReference>
<dbReference type="InterPro" id="IPR000683">
    <property type="entry name" value="Gfo/Idh/MocA-like_OxRdtase_N"/>
</dbReference>
<keyword evidence="6" id="KW-0808">Transferase</keyword>
<dbReference type="Pfam" id="PF00534">
    <property type="entry name" value="Glycos_transf_1"/>
    <property type="match status" value="1"/>
</dbReference>
<dbReference type="RefSeq" id="WP_097587757.1">
    <property type="nucleotide sequence ID" value="NZ_NWTC01000029.1"/>
</dbReference>
<evidence type="ECO:0000256" key="1">
    <source>
        <dbReference type="ARBA" id="ARBA00023002"/>
    </source>
</evidence>
<dbReference type="InterPro" id="IPR011032">
    <property type="entry name" value="GroES-like_sf"/>
</dbReference>
<feature type="domain" description="GFO/IDH/MocA-like oxidoreductase" evidence="5">
    <location>
        <begin position="517"/>
        <end position="610"/>
    </location>
</feature>
<dbReference type="PANTHER" id="PTHR43249">
    <property type="entry name" value="UDP-N-ACETYL-2-AMINO-2-DEOXY-D-GLUCURONATE OXIDASE"/>
    <property type="match status" value="1"/>
</dbReference>
<evidence type="ECO:0000259" key="3">
    <source>
        <dbReference type="Pfam" id="PF00534"/>
    </source>
</evidence>
<dbReference type="Proteomes" id="UP000220353">
    <property type="component" value="Unassembled WGS sequence"/>
</dbReference>
<dbReference type="Pfam" id="PF22725">
    <property type="entry name" value="GFO_IDH_MocA_C3"/>
    <property type="match status" value="1"/>
</dbReference>
<dbReference type="Gene3D" id="3.30.360.10">
    <property type="entry name" value="Dihydrodipicolinate Reductase, domain 2"/>
    <property type="match status" value="1"/>
</dbReference>
<dbReference type="Gene3D" id="3.90.180.10">
    <property type="entry name" value="Medium-chain alcohol dehydrogenases, catalytic domain"/>
    <property type="match status" value="1"/>
</dbReference>
<dbReference type="InterPro" id="IPR036291">
    <property type="entry name" value="NAD(P)-bd_dom_sf"/>
</dbReference>
<dbReference type="SUPFAM" id="SSF51735">
    <property type="entry name" value="NAD(P)-binding Rossmann-fold domains"/>
    <property type="match status" value="2"/>
</dbReference>
<dbReference type="SUPFAM" id="SSF53756">
    <property type="entry name" value="UDP-Glycosyltransferase/glycogen phosphorylase"/>
    <property type="match status" value="1"/>
</dbReference>
<gene>
    <name evidence="6" type="ORF">CO661_27760</name>
</gene>
<dbReference type="InterPro" id="IPR052515">
    <property type="entry name" value="Gfo/Idh/MocA_Oxidoreductase"/>
</dbReference>
<evidence type="ECO:0000259" key="4">
    <source>
        <dbReference type="Pfam" id="PF01408"/>
    </source>
</evidence>
<dbReference type="AlphaFoldDB" id="A0A2A6LQQ9"/>
<dbReference type="InterPro" id="IPR001296">
    <property type="entry name" value="Glyco_trans_1"/>
</dbReference>
<dbReference type="Gene3D" id="3.40.50.720">
    <property type="entry name" value="NAD(P)-binding Rossmann-like Domain"/>
    <property type="match status" value="2"/>
</dbReference>
<dbReference type="SUPFAM" id="SSF50129">
    <property type="entry name" value="GroES-like"/>
    <property type="match status" value="1"/>
</dbReference>
<proteinExistence type="predicted"/>
<evidence type="ECO:0000313" key="6">
    <source>
        <dbReference type="EMBL" id="PDT44708.1"/>
    </source>
</evidence>
<dbReference type="Gene3D" id="3.40.50.2000">
    <property type="entry name" value="Glycogen Phosphorylase B"/>
    <property type="match status" value="2"/>
</dbReference>
<accession>A0A2A6LQQ9</accession>
<dbReference type="Pfam" id="PF00107">
    <property type="entry name" value="ADH_zinc_N"/>
    <property type="match status" value="1"/>
</dbReference>
<feature type="domain" description="Gfo/Idh/MocA-like oxidoreductase N-terminal" evidence="4">
    <location>
        <begin position="374"/>
        <end position="491"/>
    </location>
</feature>
<dbReference type="Pfam" id="PF01408">
    <property type="entry name" value="GFO_IDH_MocA"/>
    <property type="match status" value="1"/>
</dbReference>
<protein>
    <submittedName>
        <fullName evidence="6">Glycosyl transferase family 1</fullName>
    </submittedName>
</protein>
<dbReference type="SUPFAM" id="SSF55347">
    <property type="entry name" value="Glyceraldehyde-3-phosphate dehydrogenase-like, C-terminal domain"/>
    <property type="match status" value="1"/>
</dbReference>
<dbReference type="GO" id="GO:0000166">
    <property type="term" value="F:nucleotide binding"/>
    <property type="evidence" value="ECO:0007669"/>
    <property type="project" value="InterPro"/>
</dbReference>
<dbReference type="GO" id="GO:0016491">
    <property type="term" value="F:oxidoreductase activity"/>
    <property type="evidence" value="ECO:0007669"/>
    <property type="project" value="UniProtKB-KW"/>
</dbReference>
<evidence type="ECO:0000313" key="7">
    <source>
        <dbReference type="Proteomes" id="UP000220353"/>
    </source>
</evidence>
<keyword evidence="1" id="KW-0560">Oxidoreductase</keyword>
<evidence type="ECO:0000259" key="2">
    <source>
        <dbReference type="Pfam" id="PF00107"/>
    </source>
</evidence>
<dbReference type="InterPro" id="IPR055170">
    <property type="entry name" value="GFO_IDH_MocA-like_dom"/>
</dbReference>
<feature type="domain" description="Alcohol dehydrogenase-like C-terminal" evidence="2">
    <location>
        <begin position="896"/>
        <end position="997"/>
    </location>
</feature>
<evidence type="ECO:0000259" key="5">
    <source>
        <dbReference type="Pfam" id="PF22725"/>
    </source>
</evidence>
<name>A0A2A6LQQ9_RHIFR</name>
<dbReference type="EMBL" id="NWTC01000029">
    <property type="protein sequence ID" value="PDT44708.1"/>
    <property type="molecule type" value="Genomic_DNA"/>
</dbReference>
<feature type="domain" description="Glycosyl transferase family 1" evidence="3">
    <location>
        <begin position="174"/>
        <end position="334"/>
    </location>
</feature>
<sequence length="1080" mass="117442">MNTRLRIVLATDSVDPSGMGEHMLTLGRALQGQFDVTLAAIDGIEAALLTRAARCGVAVKGIDDNASFEHWLGFSGASLLHVHAGIGWEGHEIARAGVACGIPVIRTEHLPYLLTDTEQKERYANESDTLAHHIVVSEASKFSFESNGVNAYRMTVVRNGIFPLGTRNIADRSKAALGLDGKNVLITVARFSKQKDHATLIKAMPAVLAADPSVVLLLVGKGEEMEPVRTLVEDLSLGPHVQFLGHRIEIDLLMASADLFVLPSRFEGLPLAVLEAMSVGLPVVATRIGGTVEALGPEHPFLAECENPSSLARVLIEALRDPERAKTIGRAGRDRFHSEFSAQRMADETAAVYRRFLPEQTENKQGHHFMDKTRVGFIGVGGVAHRHLDILAGFEDVALVAFADPDFGRAEHAASRFGAKAFESHSAMLEKEALDAVYICIPPFAHGDAERDLIARGTPFFVEKPITLDIGLAEELSAAIEAAKLITAVGYHWRNLDTVEEARRLLAENPAQLLSGYWLDQTPPPQWWWKNDRSGGQMVEQATHIIDLARYLIGEVTDVYGRVGFKDRPEFPGLDVPAVTTASLTFQSGVIGNISSTCLLGWSHRVGLNIFADRLAIELTDHDIMIDVGAGRPVRHAEGDPVWREDRDFVDAVRGGNNNIRCAYADALATHRLALAVASSARSGEPIKLDPPVIVRNAVTTLQYQPPSEASPGLSPGHRAIRSLGIEGPGKAFFFDYEEGPPDDGHVRLETLFTGFSAGTELTFMKNTNPYFHSRFDSGRGVFVENEPDLHYPVPFLGYMEVARVSESKAVGFKEGDVVAATYAHKSGHTADPFLDLLVPLPAEIDPVLGIFVAQMGPIAANGILHADADALGSNVSCLGVGVAGRHVVVLGGGTVGLMTALFAQKAGASEIVVADPSEFRRNKARGMGLIAMTEDEVWQHAKTRWHNGGSDRGADVVFQTRAHSWSLHVALKALRPQGTVIDLAFYQGGAERLRLGEEFHHNGLNIRCAQINRVPRGLAPLWNRRRLAEETVQLVKSHGALIREHMVTHVVPFDDAPKFLADLVENRPEFLQIVFKVSG</sequence>